<gene>
    <name evidence="1" type="ORF">KHU32_21505</name>
</gene>
<dbReference type="RefSeq" id="WP_213672229.1">
    <property type="nucleotide sequence ID" value="NZ_JAHCDA010000005.1"/>
</dbReference>
<dbReference type="Proteomes" id="UP000766336">
    <property type="component" value="Unassembled WGS sequence"/>
</dbReference>
<proteinExistence type="predicted"/>
<organism evidence="1 2">
    <name type="scientific">Roseococcus pinisoli</name>
    <dbReference type="NCBI Taxonomy" id="2835040"/>
    <lineage>
        <taxon>Bacteria</taxon>
        <taxon>Pseudomonadati</taxon>
        <taxon>Pseudomonadota</taxon>
        <taxon>Alphaproteobacteria</taxon>
        <taxon>Acetobacterales</taxon>
        <taxon>Roseomonadaceae</taxon>
        <taxon>Roseococcus</taxon>
    </lineage>
</organism>
<evidence type="ECO:0000313" key="2">
    <source>
        <dbReference type="Proteomes" id="UP000766336"/>
    </source>
</evidence>
<keyword evidence="2" id="KW-1185">Reference proteome</keyword>
<evidence type="ECO:0000313" key="1">
    <source>
        <dbReference type="EMBL" id="MBS7813532.1"/>
    </source>
</evidence>
<protein>
    <recommendedName>
        <fullName evidence="3">Lipoprotein</fullName>
    </recommendedName>
</protein>
<reference evidence="1 2" key="1">
    <citation type="submission" date="2021-05" db="EMBL/GenBank/DDBJ databases">
        <title>Roseococcus sp. XZZS9, whole genome shotgun sequencing project.</title>
        <authorList>
            <person name="Zhao G."/>
            <person name="Shen L."/>
        </authorList>
    </citation>
    <scope>NUCLEOTIDE SEQUENCE [LARGE SCALE GENOMIC DNA]</scope>
    <source>
        <strain evidence="1 2">XZZS9</strain>
    </source>
</reference>
<sequence>MRALLLLPLLLAACVAPPPGSLGGCDGRIQLRNASPVAVEQLYVSAAGPADWGRDQLSPGTLSSGAARDVVARPGLNAVRVVFVNGRAVEMAGLDVCATPVLTVQPNGLQASR</sequence>
<name>A0ABS5QKE3_9PROT</name>
<comment type="caution">
    <text evidence="1">The sequence shown here is derived from an EMBL/GenBank/DDBJ whole genome shotgun (WGS) entry which is preliminary data.</text>
</comment>
<evidence type="ECO:0008006" key="3">
    <source>
        <dbReference type="Google" id="ProtNLM"/>
    </source>
</evidence>
<dbReference type="PROSITE" id="PS51257">
    <property type="entry name" value="PROKAR_LIPOPROTEIN"/>
    <property type="match status" value="1"/>
</dbReference>
<dbReference type="EMBL" id="JAHCDA010000005">
    <property type="protein sequence ID" value="MBS7813532.1"/>
    <property type="molecule type" value="Genomic_DNA"/>
</dbReference>
<accession>A0ABS5QKE3</accession>